<dbReference type="AlphaFoldDB" id="A0A1V6T3C0"/>
<dbReference type="STRING" id="303698.A0A1V6T3C0"/>
<feature type="region of interest" description="Disordered" evidence="1">
    <location>
        <begin position="185"/>
        <end position="251"/>
    </location>
</feature>
<reference evidence="3" key="1">
    <citation type="journal article" date="2017" name="Nat. Microbiol.">
        <title>Global analysis of biosynthetic gene clusters reveals vast potential of secondary metabolite production in Penicillium species.</title>
        <authorList>
            <person name="Nielsen J.C."/>
            <person name="Grijseels S."/>
            <person name="Prigent S."/>
            <person name="Ji B."/>
            <person name="Dainat J."/>
            <person name="Nielsen K.F."/>
            <person name="Frisvad J.C."/>
            <person name="Workman M."/>
            <person name="Nielsen J."/>
        </authorList>
    </citation>
    <scope>NUCLEOTIDE SEQUENCE [LARGE SCALE GENOMIC DNA]</scope>
    <source>
        <strain evidence="3">IBT 24891</strain>
    </source>
</reference>
<feature type="region of interest" description="Disordered" evidence="1">
    <location>
        <begin position="88"/>
        <end position="122"/>
    </location>
</feature>
<feature type="compositionally biased region" description="Low complexity" evidence="1">
    <location>
        <begin position="216"/>
        <end position="227"/>
    </location>
</feature>
<evidence type="ECO:0000313" key="2">
    <source>
        <dbReference type="EMBL" id="OQE20429.1"/>
    </source>
</evidence>
<accession>A0A1V6T3C0</accession>
<feature type="region of interest" description="Disordered" evidence="1">
    <location>
        <begin position="1"/>
        <end position="36"/>
    </location>
</feature>
<organism evidence="2 3">
    <name type="scientific">Penicillium steckii</name>
    <dbReference type="NCBI Taxonomy" id="303698"/>
    <lineage>
        <taxon>Eukaryota</taxon>
        <taxon>Fungi</taxon>
        <taxon>Dikarya</taxon>
        <taxon>Ascomycota</taxon>
        <taxon>Pezizomycotina</taxon>
        <taxon>Eurotiomycetes</taxon>
        <taxon>Eurotiomycetidae</taxon>
        <taxon>Eurotiales</taxon>
        <taxon>Aspergillaceae</taxon>
        <taxon>Penicillium</taxon>
    </lineage>
</organism>
<dbReference type="Proteomes" id="UP000191285">
    <property type="component" value="Unassembled WGS sequence"/>
</dbReference>
<sequence length="586" mass="66006">MFGWGPGLALPSTSSEPEKERKPPADPTPLDFPVYDLPNPVGESECSLHALFGLLASIKHPQDISLERFKPLNLAVEEDVDVKQMLPEDEVRSLPPLPWEDQPEIRPDGETPPRSLMSNGLPYPTKERFETLRNELMFDNDDTFREVARLPPREGRPRVRVTQSRKFWTGLERIAQYWDTSLDNYFDRPASPTPTPPSGGDPESNDDQMQTDDVATSESNKTESSSSAMDIDGPEAHPGSAGVDGDNAIPRPTVRMYTGRRIGSGMEMPDDVRDEAIRAFVEMAAWPFGCQVCVPTLPPRLTVQSLLFPVRQSFQAARSPRDRQVARNGILEGPVLIAQCRPETSFRAMGDEKGTGMGEVCDLFREVGGMLLAAQERAREGAVEIRPGEGKWWTTKPRFGGTPNDGILEDLVKGHGMGMHGMSLPETMLEESKPEPPVSVSEVESARKRHKFEHPFVTSLSRRPSAMRKLSSGEKWKILQPGPSLWDKRMRYQQIGRAPGSAYDDIYMVSSINHHISILHLRVHKRYLEILTFGESNFPADNADADHPWHVLKLQRSRWYDILDPNERVEGLKCIWTLFHYQLRTI</sequence>
<comment type="caution">
    <text evidence="2">The sequence shown here is derived from an EMBL/GenBank/DDBJ whole genome shotgun (WGS) entry which is preliminary data.</text>
</comment>
<dbReference type="EMBL" id="MLKD01000013">
    <property type="protein sequence ID" value="OQE20429.1"/>
    <property type="molecule type" value="Genomic_DNA"/>
</dbReference>
<gene>
    <name evidence="2" type="ORF">PENSTE_c013G03385</name>
</gene>
<name>A0A1V6T3C0_9EURO</name>
<dbReference type="OrthoDB" id="5407653at2759"/>
<evidence type="ECO:0000313" key="3">
    <source>
        <dbReference type="Proteomes" id="UP000191285"/>
    </source>
</evidence>
<proteinExistence type="predicted"/>
<keyword evidence="3" id="KW-1185">Reference proteome</keyword>
<evidence type="ECO:0000256" key="1">
    <source>
        <dbReference type="SAM" id="MobiDB-lite"/>
    </source>
</evidence>
<protein>
    <submittedName>
        <fullName evidence="2">Uncharacterized protein</fullName>
    </submittedName>
</protein>